<dbReference type="GO" id="GO:0005524">
    <property type="term" value="F:ATP binding"/>
    <property type="evidence" value="ECO:0007669"/>
    <property type="project" value="UniProtKB-KW"/>
</dbReference>
<evidence type="ECO:0000313" key="6">
    <source>
        <dbReference type="Proteomes" id="UP000309673"/>
    </source>
</evidence>
<dbReference type="Pfam" id="PF00005">
    <property type="entry name" value="ABC_tran"/>
    <property type="match status" value="1"/>
</dbReference>
<organism evidence="5 6">
    <name type="scientific">Cohnella pontilimi</name>
    <dbReference type="NCBI Taxonomy" id="2564100"/>
    <lineage>
        <taxon>Bacteria</taxon>
        <taxon>Bacillati</taxon>
        <taxon>Bacillota</taxon>
        <taxon>Bacilli</taxon>
        <taxon>Bacillales</taxon>
        <taxon>Paenibacillaceae</taxon>
        <taxon>Cohnella</taxon>
    </lineage>
</organism>
<evidence type="ECO:0000313" key="5">
    <source>
        <dbReference type="EMBL" id="TJY41097.1"/>
    </source>
</evidence>
<evidence type="ECO:0000259" key="4">
    <source>
        <dbReference type="PROSITE" id="PS50893"/>
    </source>
</evidence>
<dbReference type="SUPFAM" id="SSF52540">
    <property type="entry name" value="P-loop containing nucleoside triphosphate hydrolases"/>
    <property type="match status" value="1"/>
</dbReference>
<accession>A0A4U0F8T8</accession>
<dbReference type="Proteomes" id="UP000309673">
    <property type="component" value="Unassembled WGS sequence"/>
</dbReference>
<dbReference type="InterPro" id="IPR017871">
    <property type="entry name" value="ABC_transporter-like_CS"/>
</dbReference>
<comment type="caution">
    <text evidence="5">The sequence shown here is derived from an EMBL/GenBank/DDBJ whole genome shotgun (WGS) entry which is preliminary data.</text>
</comment>
<evidence type="ECO:0000256" key="1">
    <source>
        <dbReference type="ARBA" id="ARBA00022448"/>
    </source>
</evidence>
<evidence type="ECO:0000256" key="3">
    <source>
        <dbReference type="ARBA" id="ARBA00022840"/>
    </source>
</evidence>
<dbReference type="PROSITE" id="PS00211">
    <property type="entry name" value="ABC_TRANSPORTER_1"/>
    <property type="match status" value="1"/>
</dbReference>
<gene>
    <name evidence="5" type="ORF">E5161_15480</name>
</gene>
<dbReference type="InterPro" id="IPR003439">
    <property type="entry name" value="ABC_transporter-like_ATP-bd"/>
</dbReference>
<dbReference type="OrthoDB" id="9804819at2"/>
<dbReference type="InterPro" id="IPR003593">
    <property type="entry name" value="AAA+_ATPase"/>
</dbReference>
<dbReference type="PANTHER" id="PTHR42711">
    <property type="entry name" value="ABC TRANSPORTER ATP-BINDING PROTEIN"/>
    <property type="match status" value="1"/>
</dbReference>
<keyword evidence="2" id="KW-0547">Nucleotide-binding</keyword>
<dbReference type="RefSeq" id="WP_136778725.1">
    <property type="nucleotide sequence ID" value="NZ_SUPK01000007.1"/>
</dbReference>
<proteinExistence type="predicted"/>
<keyword evidence="1" id="KW-0813">Transport</keyword>
<sequence length="325" mass="37164">MAFIEMQNVTKQFRVYPRQKGFANALKSLVYKPYEIKTAVDGIDFSIAKGELVGYIGANGAGKSTTIKMLSGILVPTSGQIEVGGLVPHENRKRNAGRIGVVFGQRSQLYWDLPMEETFDLYKRMYKIDAAAFKRNVQFFVELLDMQEFVRRPTRQLSLGQKMRANLALAMLHDPEILYLDEPTIGLDVVAKSKIRKFIREINREKATTVILTTHDMNDIEEICDRLIMIDHGRKMFDGTLHEFKQTYSDSTIVILDLEEDAALQVSDGRLKVIQEDGQRKYVSIDKNIISLVDAITQLAQTNRIREVNVKEPDIEDTVRRIFEK</sequence>
<reference evidence="5 6" key="1">
    <citation type="submission" date="2019-04" db="EMBL/GenBank/DDBJ databases">
        <title>Cohnella sp. nov., isolated from soil.</title>
        <authorList>
            <person name="Kim W."/>
        </authorList>
    </citation>
    <scope>NUCLEOTIDE SEQUENCE [LARGE SCALE GENOMIC DNA]</scope>
    <source>
        <strain evidence="5 6">CAU 1483</strain>
    </source>
</reference>
<dbReference type="InterPro" id="IPR050763">
    <property type="entry name" value="ABC_transporter_ATP-binding"/>
</dbReference>
<protein>
    <submittedName>
        <fullName evidence="5">ATP-binding cassette domain-containing protein</fullName>
    </submittedName>
</protein>
<dbReference type="InterPro" id="IPR027417">
    <property type="entry name" value="P-loop_NTPase"/>
</dbReference>
<dbReference type="AlphaFoldDB" id="A0A4U0F8T8"/>
<keyword evidence="6" id="KW-1185">Reference proteome</keyword>
<feature type="domain" description="ABC transporter" evidence="4">
    <location>
        <begin position="4"/>
        <end position="257"/>
    </location>
</feature>
<dbReference type="PANTHER" id="PTHR42711:SF1">
    <property type="entry name" value="ABC-TRANSPORT PROTEIN, ATP-BINDING COMPONENT"/>
    <property type="match status" value="1"/>
</dbReference>
<dbReference type="SMART" id="SM00382">
    <property type="entry name" value="AAA"/>
    <property type="match status" value="1"/>
</dbReference>
<dbReference type="GO" id="GO:0016887">
    <property type="term" value="F:ATP hydrolysis activity"/>
    <property type="evidence" value="ECO:0007669"/>
    <property type="project" value="InterPro"/>
</dbReference>
<name>A0A4U0F8T8_9BACL</name>
<dbReference type="Gene3D" id="3.40.50.300">
    <property type="entry name" value="P-loop containing nucleotide triphosphate hydrolases"/>
    <property type="match status" value="1"/>
</dbReference>
<evidence type="ECO:0000256" key="2">
    <source>
        <dbReference type="ARBA" id="ARBA00022741"/>
    </source>
</evidence>
<dbReference type="PROSITE" id="PS50893">
    <property type="entry name" value="ABC_TRANSPORTER_2"/>
    <property type="match status" value="1"/>
</dbReference>
<keyword evidence="3 5" id="KW-0067">ATP-binding</keyword>
<dbReference type="EMBL" id="SUPK01000007">
    <property type="protein sequence ID" value="TJY41097.1"/>
    <property type="molecule type" value="Genomic_DNA"/>
</dbReference>